<evidence type="ECO:0008006" key="3">
    <source>
        <dbReference type="Google" id="ProtNLM"/>
    </source>
</evidence>
<keyword evidence="2" id="KW-1185">Reference proteome</keyword>
<dbReference type="Pfam" id="PF20113">
    <property type="entry name" value="DUF6503"/>
    <property type="match status" value="1"/>
</dbReference>
<evidence type="ECO:0000313" key="2">
    <source>
        <dbReference type="Proteomes" id="UP000707206"/>
    </source>
</evidence>
<sequence length="266" mass="30547">MNTTRLIFLLVPILFISCNQKDASKKTVTEEAIPAKNQDATKKNRADILTQETISAHGGELYDKAHYAFTFRNKRYTFRNDKGRYIYTVKSVKNGDEIYDTLENGRLTRRIDNNIISLSEKDVAKYSEALNSVIYFATLPHKLADPAVNRTYLGTTTIKNNPYDILGITFQEEGGGKDFDDEFHYWINQDTKTVDYLAYSYSTNDGGVRFRAAYNPRNIDGIRFQDYINYEAPIGTPLKELPKLYEEGRLKALSRIITEDVMNLKN</sequence>
<protein>
    <recommendedName>
        <fullName evidence="3">Deoxyribose-phosphate aldolase</fullName>
    </recommendedName>
</protein>
<comment type="caution">
    <text evidence="1">The sequence shown here is derived from an EMBL/GenBank/DDBJ whole genome shotgun (WGS) entry which is preliminary data.</text>
</comment>
<accession>A0A967B0K0</accession>
<dbReference type="PROSITE" id="PS51257">
    <property type="entry name" value="PROKAR_LIPOPROTEIN"/>
    <property type="match status" value="1"/>
</dbReference>
<gene>
    <name evidence="1" type="ORF">FK220_016210</name>
</gene>
<dbReference type="InterPro" id="IPR045444">
    <property type="entry name" value="DUF6503"/>
</dbReference>
<reference evidence="1" key="2">
    <citation type="submission" date="2020-03" db="EMBL/GenBank/DDBJ databases">
        <title>Flavobacteriaceae bacterium strain TP-CH-4, a member of the family Flavobacteriaceae isolated from a deep-sea seamount.</title>
        <authorList>
            <person name="Zhang D.-C."/>
        </authorList>
    </citation>
    <scope>NUCLEOTIDE SEQUENCE</scope>
    <source>
        <strain evidence="1">TP-CH-4</strain>
    </source>
</reference>
<dbReference type="RefSeq" id="WP_152575391.1">
    <property type="nucleotide sequence ID" value="NZ_VIKU02000005.1"/>
</dbReference>
<proteinExistence type="predicted"/>
<organism evidence="1 2">
    <name type="scientific">Pelagihabitans pacificus</name>
    <dbReference type="NCBI Taxonomy" id="2696054"/>
    <lineage>
        <taxon>Bacteria</taxon>
        <taxon>Pseudomonadati</taxon>
        <taxon>Bacteroidota</taxon>
        <taxon>Flavobacteriia</taxon>
        <taxon>Flavobacteriales</taxon>
        <taxon>Flavobacteriaceae</taxon>
        <taxon>Pelagihabitans</taxon>
    </lineage>
</organism>
<reference evidence="1" key="1">
    <citation type="submission" date="2019-07" db="EMBL/GenBank/DDBJ databases">
        <authorList>
            <person name="De-Chao Zhang Q."/>
        </authorList>
    </citation>
    <scope>NUCLEOTIDE SEQUENCE</scope>
    <source>
        <strain evidence="1">TP-CH-4</strain>
    </source>
</reference>
<dbReference type="AlphaFoldDB" id="A0A967B0K0"/>
<name>A0A967B0K0_9FLAO</name>
<evidence type="ECO:0000313" key="1">
    <source>
        <dbReference type="EMBL" id="NHF60897.1"/>
    </source>
</evidence>
<dbReference type="EMBL" id="VIKU02000005">
    <property type="protein sequence ID" value="NHF60897.1"/>
    <property type="molecule type" value="Genomic_DNA"/>
</dbReference>
<dbReference type="Proteomes" id="UP000707206">
    <property type="component" value="Unassembled WGS sequence"/>
</dbReference>